<organism evidence="12 13">
    <name type="scientific">Hypholoma sublateritium (strain FD-334 SS-4)</name>
    <dbReference type="NCBI Taxonomy" id="945553"/>
    <lineage>
        <taxon>Eukaryota</taxon>
        <taxon>Fungi</taxon>
        <taxon>Dikarya</taxon>
        <taxon>Basidiomycota</taxon>
        <taxon>Agaricomycotina</taxon>
        <taxon>Agaricomycetes</taxon>
        <taxon>Agaricomycetidae</taxon>
        <taxon>Agaricales</taxon>
        <taxon>Agaricineae</taxon>
        <taxon>Strophariaceae</taxon>
        <taxon>Hypholoma</taxon>
    </lineage>
</organism>
<evidence type="ECO:0000256" key="9">
    <source>
        <dbReference type="PROSITE-ProRule" id="PRU00042"/>
    </source>
</evidence>
<proteinExistence type="predicted"/>
<dbReference type="FunFam" id="3.30.160.60:FF:000018">
    <property type="entry name" value="Krueppel-like factor 15"/>
    <property type="match status" value="1"/>
</dbReference>
<dbReference type="GO" id="GO:0005634">
    <property type="term" value="C:nucleus"/>
    <property type="evidence" value="ECO:0007669"/>
    <property type="project" value="UniProtKB-SubCell"/>
</dbReference>
<feature type="domain" description="C2H2-type" evidence="11">
    <location>
        <begin position="10"/>
        <end position="39"/>
    </location>
</feature>
<keyword evidence="3" id="KW-0677">Repeat</keyword>
<evidence type="ECO:0000313" key="13">
    <source>
        <dbReference type="Proteomes" id="UP000054270"/>
    </source>
</evidence>
<feature type="region of interest" description="Disordered" evidence="10">
    <location>
        <begin position="61"/>
        <end position="130"/>
    </location>
</feature>
<dbReference type="GO" id="GO:0000981">
    <property type="term" value="F:DNA-binding transcription factor activity, RNA polymerase II-specific"/>
    <property type="evidence" value="ECO:0007669"/>
    <property type="project" value="UniProtKB-ARBA"/>
</dbReference>
<dbReference type="AlphaFoldDB" id="A0A0D2NXM5"/>
<feature type="region of interest" description="Disordered" evidence="10">
    <location>
        <begin position="415"/>
        <end position="502"/>
    </location>
</feature>
<reference evidence="13" key="1">
    <citation type="submission" date="2014-04" db="EMBL/GenBank/DDBJ databases">
        <title>Evolutionary Origins and Diversification of the Mycorrhizal Mutualists.</title>
        <authorList>
            <consortium name="DOE Joint Genome Institute"/>
            <consortium name="Mycorrhizal Genomics Consortium"/>
            <person name="Kohler A."/>
            <person name="Kuo A."/>
            <person name="Nagy L.G."/>
            <person name="Floudas D."/>
            <person name="Copeland A."/>
            <person name="Barry K.W."/>
            <person name="Cichocki N."/>
            <person name="Veneault-Fourrey C."/>
            <person name="LaButti K."/>
            <person name="Lindquist E.A."/>
            <person name="Lipzen A."/>
            <person name="Lundell T."/>
            <person name="Morin E."/>
            <person name="Murat C."/>
            <person name="Riley R."/>
            <person name="Ohm R."/>
            <person name="Sun H."/>
            <person name="Tunlid A."/>
            <person name="Henrissat B."/>
            <person name="Grigoriev I.V."/>
            <person name="Hibbett D.S."/>
            <person name="Martin F."/>
        </authorList>
    </citation>
    <scope>NUCLEOTIDE SEQUENCE [LARGE SCALE GENOMIC DNA]</scope>
    <source>
        <strain evidence="13">FD-334 SS-4</strain>
    </source>
</reference>
<keyword evidence="7" id="KW-0804">Transcription</keyword>
<evidence type="ECO:0000256" key="6">
    <source>
        <dbReference type="ARBA" id="ARBA00023015"/>
    </source>
</evidence>
<keyword evidence="4 9" id="KW-0863">Zinc-finger</keyword>
<feature type="compositionally biased region" description="Low complexity" evidence="10">
    <location>
        <begin position="522"/>
        <end position="540"/>
    </location>
</feature>
<feature type="domain" description="C2H2-type" evidence="11">
    <location>
        <begin position="40"/>
        <end position="69"/>
    </location>
</feature>
<dbReference type="Proteomes" id="UP000054270">
    <property type="component" value="Unassembled WGS sequence"/>
</dbReference>
<dbReference type="OMA" id="IMSYHGR"/>
<accession>A0A0D2NXM5</accession>
<evidence type="ECO:0000256" key="2">
    <source>
        <dbReference type="ARBA" id="ARBA00022723"/>
    </source>
</evidence>
<dbReference type="FunFam" id="3.30.160.60:FF:000125">
    <property type="entry name" value="Putative zinc finger protein 143"/>
    <property type="match status" value="1"/>
</dbReference>
<feature type="region of interest" description="Disordered" evidence="10">
    <location>
        <begin position="351"/>
        <end position="374"/>
    </location>
</feature>
<dbReference type="PANTHER" id="PTHR47428:SF1">
    <property type="entry name" value="REGULATORY PROTEIN MIG1-RELATED"/>
    <property type="match status" value="1"/>
</dbReference>
<dbReference type="GO" id="GO:0000433">
    <property type="term" value="P:carbon catabolite repression of transcription from RNA polymerase II promoter by glucose"/>
    <property type="evidence" value="ECO:0007669"/>
    <property type="project" value="TreeGrafter"/>
</dbReference>
<dbReference type="GO" id="GO:0008270">
    <property type="term" value="F:zinc ion binding"/>
    <property type="evidence" value="ECO:0007669"/>
    <property type="project" value="UniProtKB-KW"/>
</dbReference>
<dbReference type="GO" id="GO:0005737">
    <property type="term" value="C:cytoplasm"/>
    <property type="evidence" value="ECO:0007669"/>
    <property type="project" value="TreeGrafter"/>
</dbReference>
<feature type="compositionally biased region" description="Gly residues" evidence="10">
    <location>
        <begin position="541"/>
        <end position="550"/>
    </location>
</feature>
<evidence type="ECO:0000256" key="10">
    <source>
        <dbReference type="SAM" id="MobiDB-lite"/>
    </source>
</evidence>
<gene>
    <name evidence="12" type="ORF">HYPSUDRAFT_42341</name>
</gene>
<evidence type="ECO:0000313" key="12">
    <source>
        <dbReference type="EMBL" id="KJA21211.1"/>
    </source>
</evidence>
<feature type="compositionally biased region" description="Low complexity" evidence="10">
    <location>
        <begin position="472"/>
        <end position="483"/>
    </location>
</feature>
<dbReference type="InterPro" id="IPR013087">
    <property type="entry name" value="Znf_C2H2_type"/>
</dbReference>
<evidence type="ECO:0000256" key="4">
    <source>
        <dbReference type="ARBA" id="ARBA00022771"/>
    </source>
</evidence>
<keyword evidence="8" id="KW-0539">Nucleus</keyword>
<evidence type="ECO:0000256" key="8">
    <source>
        <dbReference type="ARBA" id="ARBA00023242"/>
    </source>
</evidence>
<evidence type="ECO:0000256" key="5">
    <source>
        <dbReference type="ARBA" id="ARBA00022833"/>
    </source>
</evidence>
<dbReference type="OrthoDB" id="654211at2759"/>
<name>A0A0D2NXM5_HYPSF</name>
<dbReference type="PROSITE" id="PS00028">
    <property type="entry name" value="ZINC_FINGER_C2H2_1"/>
    <property type="match status" value="2"/>
</dbReference>
<feature type="region of interest" description="Disordered" evidence="10">
    <location>
        <begin position="263"/>
        <end position="300"/>
    </location>
</feature>
<dbReference type="PANTHER" id="PTHR47428">
    <property type="entry name" value="REGULATORY PROTEIN MIG1-RELATED"/>
    <property type="match status" value="1"/>
</dbReference>
<feature type="region of interest" description="Disordered" evidence="10">
    <location>
        <begin position="516"/>
        <end position="558"/>
    </location>
</feature>
<evidence type="ECO:0000256" key="3">
    <source>
        <dbReference type="ARBA" id="ARBA00022737"/>
    </source>
</evidence>
<dbReference type="InterPro" id="IPR051007">
    <property type="entry name" value="creA/MIG_C2H2-ZnF"/>
</dbReference>
<dbReference type="PROSITE" id="PS50157">
    <property type="entry name" value="ZINC_FINGER_C2H2_2"/>
    <property type="match status" value="2"/>
</dbReference>
<keyword evidence="13" id="KW-1185">Reference proteome</keyword>
<feature type="compositionally biased region" description="Polar residues" evidence="10">
    <location>
        <begin position="490"/>
        <end position="502"/>
    </location>
</feature>
<comment type="subcellular location">
    <subcellularLocation>
        <location evidence="1">Nucleus</location>
    </subcellularLocation>
</comment>
<evidence type="ECO:0000256" key="1">
    <source>
        <dbReference type="ARBA" id="ARBA00004123"/>
    </source>
</evidence>
<dbReference type="SMART" id="SM00355">
    <property type="entry name" value="ZnF_C2H2"/>
    <property type="match status" value="2"/>
</dbReference>
<protein>
    <recommendedName>
        <fullName evidence="11">C2H2-type domain-containing protein</fullName>
    </recommendedName>
</protein>
<dbReference type="GO" id="GO:0000978">
    <property type="term" value="F:RNA polymerase II cis-regulatory region sequence-specific DNA binding"/>
    <property type="evidence" value="ECO:0007669"/>
    <property type="project" value="TreeGrafter"/>
</dbReference>
<dbReference type="InterPro" id="IPR036236">
    <property type="entry name" value="Znf_C2H2_sf"/>
</dbReference>
<feature type="region of interest" description="Disordered" evidence="10">
    <location>
        <begin position="162"/>
        <end position="183"/>
    </location>
</feature>
<dbReference type="SUPFAM" id="SSF57667">
    <property type="entry name" value="beta-beta-alpha zinc fingers"/>
    <property type="match status" value="1"/>
</dbReference>
<keyword evidence="5" id="KW-0862">Zinc</keyword>
<feature type="compositionally biased region" description="Low complexity" evidence="10">
    <location>
        <begin position="439"/>
        <end position="462"/>
    </location>
</feature>
<dbReference type="EMBL" id="KN817560">
    <property type="protein sequence ID" value="KJA21211.1"/>
    <property type="molecule type" value="Genomic_DNA"/>
</dbReference>
<feature type="region of interest" description="Disordered" evidence="10">
    <location>
        <begin position="575"/>
        <end position="609"/>
    </location>
</feature>
<dbReference type="Gene3D" id="3.30.160.60">
    <property type="entry name" value="Classic Zinc Finger"/>
    <property type="match status" value="2"/>
</dbReference>
<evidence type="ECO:0000259" key="11">
    <source>
        <dbReference type="PROSITE" id="PS50157"/>
    </source>
</evidence>
<dbReference type="STRING" id="945553.A0A0D2NXM5"/>
<dbReference type="Pfam" id="PF00096">
    <property type="entry name" value="zf-C2H2"/>
    <property type="match status" value="2"/>
</dbReference>
<feature type="compositionally biased region" description="Low complexity" evidence="10">
    <location>
        <begin position="66"/>
        <end position="81"/>
    </location>
</feature>
<keyword evidence="6" id="KW-0805">Transcription regulation</keyword>
<evidence type="ECO:0000256" key="7">
    <source>
        <dbReference type="ARBA" id="ARBA00023163"/>
    </source>
</evidence>
<keyword evidence="2" id="KW-0479">Metal-binding</keyword>
<sequence>MGTDQQPRPYKCPYHLCGRAFSRLEHQTRHIRTHTGEKPFVCTFPACEKRFSRSDELTRHSRIHNADAAPAAPKKASPPADLRVKKKAKSRANSDDEAEAYARPTAVGSAYDPPPRRPHPGPFSGPSPFTALSSVAMEELYTLERQEAVRRAEYEARHADALRRAKTQQHPPPRPRISKSATTSPVMHNALALSEDRSFFGLDREWRAPASEDMDTVRAGSKRRLSGPVWMQPPQPPHDAQLVQSRSSGHLVDAMRAPHHSAIFPHPYHHANQQSRPHDDSPSPISSDSEPLPPHERAFASQSPPRIFHLAARPQPPVDHSPPHYSSAVRTTSEFAFTPSTSPFLGPLRTLNIHSTNPSRAPSPILLPPPSRAFDNSNTRDVYVTEDSHSRAGSTYGSPPSASYLQRGFGLGLASKQQQGHVQRRSDGQYFSAHPYGGASSSQLPTPQLSSGPSSSGSSPASLAHPVPTQHPMSAASSRAPSPLHWARASPTSAREPQQQQHIAHHVRLAFGMTPIHPQHQSHPASRRSSPPPHSAVSGGPAAGGGGGQHLGLPRNTSWSGPVYHAPLAYPAQHSVGASMPGSRAGSPPIHLPPLKSLASPAGDGDAADERMRVDDVRAKVEEGGAPADALASPPTTTTTARAKIELPHFSEFEAAARGLPLLASAVAGKGPALAPVVNVNGGHVGAPGAASPTGTSAGVDARMSIDFVR</sequence>